<proteinExistence type="predicted"/>
<protein>
    <submittedName>
        <fullName evidence="2">Uncharacterized protein</fullName>
    </submittedName>
</protein>
<feature type="region of interest" description="Disordered" evidence="1">
    <location>
        <begin position="1"/>
        <end position="29"/>
    </location>
</feature>
<dbReference type="EMBL" id="VOPW01000001">
    <property type="protein sequence ID" value="TXC65873.1"/>
    <property type="molecule type" value="Genomic_DNA"/>
</dbReference>
<name>A0A5C6TZ41_9BURK</name>
<feature type="compositionally biased region" description="Low complexity" evidence="1">
    <location>
        <begin position="1"/>
        <end position="20"/>
    </location>
</feature>
<reference evidence="2 3" key="1">
    <citation type="submission" date="2019-08" db="EMBL/GenBank/DDBJ databases">
        <authorList>
            <person name="Khan S.A."/>
            <person name="Jeon C.O."/>
            <person name="Jeong S.E."/>
        </authorList>
    </citation>
    <scope>NUCLEOTIDE SEQUENCE [LARGE SCALE GENOMIC DNA]</scope>
    <source>
        <strain evidence="3">IMCC1728</strain>
    </source>
</reference>
<sequence>MTAPITITRRPARTTTARAPTPGPTTAPPRWRCLQVQRLCRLLRRAGPACQHDPRAAGLAEVLSLQPATRTVAPFLTGGPERPPRTVLA</sequence>
<dbReference type="Proteomes" id="UP000321832">
    <property type="component" value="Unassembled WGS sequence"/>
</dbReference>
<evidence type="ECO:0000313" key="2">
    <source>
        <dbReference type="EMBL" id="TXC65873.1"/>
    </source>
</evidence>
<accession>A0A5C6TZ41</accession>
<evidence type="ECO:0000256" key="1">
    <source>
        <dbReference type="SAM" id="MobiDB-lite"/>
    </source>
</evidence>
<keyword evidence="3" id="KW-1185">Reference proteome</keyword>
<evidence type="ECO:0000313" key="3">
    <source>
        <dbReference type="Proteomes" id="UP000321832"/>
    </source>
</evidence>
<comment type="caution">
    <text evidence="2">The sequence shown here is derived from an EMBL/GenBank/DDBJ whole genome shotgun (WGS) entry which is preliminary data.</text>
</comment>
<organism evidence="2 3">
    <name type="scientific">Piscinibacter aquaticus</name>
    <dbReference type="NCBI Taxonomy" id="392597"/>
    <lineage>
        <taxon>Bacteria</taxon>
        <taxon>Pseudomonadati</taxon>
        <taxon>Pseudomonadota</taxon>
        <taxon>Betaproteobacteria</taxon>
        <taxon>Burkholderiales</taxon>
        <taxon>Sphaerotilaceae</taxon>
        <taxon>Piscinibacter</taxon>
    </lineage>
</organism>
<dbReference type="AlphaFoldDB" id="A0A5C6TZ41"/>
<gene>
    <name evidence="2" type="ORF">FSC37_07400</name>
</gene>